<dbReference type="AlphaFoldDB" id="A0A4S4K6M4"/>
<evidence type="ECO:0000259" key="2">
    <source>
        <dbReference type="Pfam" id="PF20153"/>
    </source>
</evidence>
<dbReference type="Proteomes" id="UP000309038">
    <property type="component" value="Unassembled WGS sequence"/>
</dbReference>
<sequence>MADPNTHKPFTNAVQETGRTAVEKYIGESDVSEMKVLNNNIDALLIFAGLFSAVLTVFVVPSYLLLQPDNSQLTVQLLAQISAQLAHFEIIPPFIASDTSASPVFQVSTSARWMNCLWFLSLIFSLSSALFSILAKQWIGEYL</sequence>
<dbReference type="EMBL" id="SGPJ01000661">
    <property type="protein sequence ID" value="THG93445.1"/>
    <property type="molecule type" value="Genomic_DNA"/>
</dbReference>
<keyword evidence="1" id="KW-0472">Membrane</keyword>
<feature type="transmembrane region" description="Helical" evidence="1">
    <location>
        <begin position="116"/>
        <end position="139"/>
    </location>
</feature>
<keyword evidence="4" id="KW-1185">Reference proteome</keyword>
<accession>A0A4S4K6M4</accession>
<comment type="caution">
    <text evidence="3">The sequence shown here is derived from an EMBL/GenBank/DDBJ whole genome shotgun (WGS) entry which is preliminary data.</text>
</comment>
<reference evidence="3 4" key="1">
    <citation type="submission" date="2019-02" db="EMBL/GenBank/DDBJ databases">
        <title>Genome sequencing of the rare red list fungi Phlebia centrifuga.</title>
        <authorList>
            <person name="Buettner E."/>
            <person name="Kellner H."/>
        </authorList>
    </citation>
    <scope>NUCLEOTIDE SEQUENCE [LARGE SCALE GENOMIC DNA]</scope>
    <source>
        <strain evidence="3 4">DSM 108282</strain>
    </source>
</reference>
<proteinExistence type="predicted"/>
<evidence type="ECO:0000256" key="1">
    <source>
        <dbReference type="SAM" id="Phobius"/>
    </source>
</evidence>
<gene>
    <name evidence="3" type="ORF">EW026_g7795</name>
</gene>
<organism evidence="3 4">
    <name type="scientific">Hermanssonia centrifuga</name>
    <dbReference type="NCBI Taxonomy" id="98765"/>
    <lineage>
        <taxon>Eukaryota</taxon>
        <taxon>Fungi</taxon>
        <taxon>Dikarya</taxon>
        <taxon>Basidiomycota</taxon>
        <taxon>Agaricomycotina</taxon>
        <taxon>Agaricomycetes</taxon>
        <taxon>Polyporales</taxon>
        <taxon>Meruliaceae</taxon>
        <taxon>Hermanssonia</taxon>
    </lineage>
</organism>
<feature type="transmembrane region" description="Helical" evidence="1">
    <location>
        <begin position="43"/>
        <end position="66"/>
    </location>
</feature>
<feature type="domain" description="DUF6535" evidence="2">
    <location>
        <begin position="27"/>
        <end position="142"/>
    </location>
</feature>
<keyword evidence="1" id="KW-1133">Transmembrane helix</keyword>
<evidence type="ECO:0000313" key="4">
    <source>
        <dbReference type="Proteomes" id="UP000309038"/>
    </source>
</evidence>
<name>A0A4S4K6M4_9APHY</name>
<keyword evidence="1" id="KW-0812">Transmembrane</keyword>
<dbReference type="InterPro" id="IPR045338">
    <property type="entry name" value="DUF6535"/>
</dbReference>
<protein>
    <recommendedName>
        <fullName evidence="2">DUF6535 domain-containing protein</fullName>
    </recommendedName>
</protein>
<dbReference type="Pfam" id="PF20153">
    <property type="entry name" value="DUF6535"/>
    <property type="match status" value="1"/>
</dbReference>
<evidence type="ECO:0000313" key="3">
    <source>
        <dbReference type="EMBL" id="THG93445.1"/>
    </source>
</evidence>